<keyword evidence="8 9" id="KW-0472">Membrane</keyword>
<comment type="caution">
    <text evidence="10">The sequence shown here is derived from an EMBL/GenBank/DDBJ whole genome shotgun (WGS) entry which is preliminary data.</text>
</comment>
<dbReference type="OrthoDB" id="9811967at2"/>
<accession>A0A7X3BUS9</accession>
<dbReference type="InterPro" id="IPR004485">
    <property type="entry name" value="Cobalamin_biosynth_CobD/CbiB"/>
</dbReference>
<comment type="pathway">
    <text evidence="2 9">Cofactor biosynthesis; adenosylcobalamin biosynthesis.</text>
</comment>
<dbReference type="NCBIfam" id="TIGR00380">
    <property type="entry name" value="cobal_cbiB"/>
    <property type="match status" value="1"/>
</dbReference>
<dbReference type="EMBL" id="WNBW01000008">
    <property type="protein sequence ID" value="MTU04534.1"/>
    <property type="molecule type" value="Genomic_DNA"/>
</dbReference>
<dbReference type="EMBL" id="WNBM01000001">
    <property type="protein sequence ID" value="MTT75407.1"/>
    <property type="molecule type" value="Genomic_DNA"/>
</dbReference>
<sequence>MMLLFAIIAGFILDLLIGDPRWLPHPICLIGNLISFLEKLLRSIVGKSSRGLLVGGAVLVILVLTFSFCIPFLLLAWAEKINPWLSFALETFMCYQIFATRCLREESMKVYTALRNNDLTDARMKLSWIVGRDTKELTKSEVTKGAVETVAENTADGIIAPMLYMFIGGAPLAFLYKGINTMDSMVGYKNDKYLYFGRCAAKLDDFANYIPARVAGLCMIVAAYLLSLDAKKAWKIFKRDRYNHLSPNSAMTESVTAGALHIQLGGGHFYFGKWVPKDTIGDDIRQVEPEDIVQTNNLMYMTAVLSILVFALIYLLELFIKS</sequence>
<comment type="caution">
    <text evidence="9">Lacks conserved residue(s) required for the propagation of feature annotation.</text>
</comment>
<feature type="transmembrane region" description="Helical" evidence="9">
    <location>
        <begin position="52"/>
        <end position="77"/>
    </location>
</feature>
<evidence type="ECO:0000256" key="4">
    <source>
        <dbReference type="ARBA" id="ARBA00022475"/>
    </source>
</evidence>
<proteinExistence type="inferred from homology"/>
<feature type="transmembrane region" description="Helical" evidence="9">
    <location>
        <begin position="298"/>
        <end position="320"/>
    </location>
</feature>
<evidence type="ECO:0000256" key="1">
    <source>
        <dbReference type="ARBA" id="ARBA00004651"/>
    </source>
</evidence>
<feature type="transmembrane region" description="Helical" evidence="9">
    <location>
        <begin position="206"/>
        <end position="226"/>
    </location>
</feature>
<evidence type="ECO:0000313" key="12">
    <source>
        <dbReference type="Proteomes" id="UP000443070"/>
    </source>
</evidence>
<evidence type="ECO:0000256" key="7">
    <source>
        <dbReference type="ARBA" id="ARBA00022989"/>
    </source>
</evidence>
<evidence type="ECO:0000256" key="8">
    <source>
        <dbReference type="ARBA" id="ARBA00023136"/>
    </source>
</evidence>
<gene>
    <name evidence="9 10" type="primary">cobD</name>
    <name evidence="10" type="ORF">GMD11_03860</name>
    <name evidence="11" type="ORF">GMD18_09005</name>
</gene>
<evidence type="ECO:0000256" key="3">
    <source>
        <dbReference type="ARBA" id="ARBA00006263"/>
    </source>
</evidence>
<keyword evidence="6 9" id="KW-0812">Transmembrane</keyword>
<evidence type="ECO:0000256" key="9">
    <source>
        <dbReference type="HAMAP-Rule" id="MF_00024"/>
    </source>
</evidence>
<keyword evidence="12" id="KW-1185">Reference proteome</keyword>
<evidence type="ECO:0000256" key="6">
    <source>
        <dbReference type="ARBA" id="ARBA00022692"/>
    </source>
</evidence>
<dbReference type="PANTHER" id="PTHR34308">
    <property type="entry name" value="COBALAMIN BIOSYNTHESIS PROTEIN CBIB"/>
    <property type="match status" value="1"/>
</dbReference>
<dbReference type="GO" id="GO:0005886">
    <property type="term" value="C:plasma membrane"/>
    <property type="evidence" value="ECO:0007669"/>
    <property type="project" value="UniProtKB-SubCell"/>
</dbReference>
<evidence type="ECO:0000256" key="2">
    <source>
        <dbReference type="ARBA" id="ARBA00004953"/>
    </source>
</evidence>
<dbReference type="Pfam" id="PF03186">
    <property type="entry name" value="CobD_Cbib"/>
    <property type="match status" value="1"/>
</dbReference>
<evidence type="ECO:0000313" key="11">
    <source>
        <dbReference type="EMBL" id="MTU04534.1"/>
    </source>
</evidence>
<evidence type="ECO:0000313" key="10">
    <source>
        <dbReference type="EMBL" id="MTT75407.1"/>
    </source>
</evidence>
<keyword evidence="7 9" id="KW-1133">Transmembrane helix</keyword>
<comment type="function">
    <text evidence="9">Converts cobyric acid to cobinamide by the addition of aminopropanol on the F carboxylic group.</text>
</comment>
<evidence type="ECO:0000313" key="13">
    <source>
        <dbReference type="Proteomes" id="UP000484547"/>
    </source>
</evidence>
<name>A0A7X3BUS9_9FIRM</name>
<dbReference type="AlphaFoldDB" id="A0A7X3BUS9"/>
<keyword evidence="5 9" id="KW-0169">Cobalamin biosynthesis</keyword>
<dbReference type="Proteomes" id="UP000484547">
    <property type="component" value="Unassembled WGS sequence"/>
</dbReference>
<dbReference type="PANTHER" id="PTHR34308:SF1">
    <property type="entry name" value="COBALAMIN BIOSYNTHESIS PROTEIN CBIB"/>
    <property type="match status" value="1"/>
</dbReference>
<protein>
    <recommendedName>
        <fullName evidence="9">Cobalamin biosynthesis protein CobD</fullName>
    </recommendedName>
</protein>
<dbReference type="UniPathway" id="UPA00148"/>
<dbReference type="GO" id="GO:0015420">
    <property type="term" value="F:ABC-type vitamin B12 transporter activity"/>
    <property type="evidence" value="ECO:0007669"/>
    <property type="project" value="UniProtKB-UniRule"/>
</dbReference>
<evidence type="ECO:0000256" key="5">
    <source>
        <dbReference type="ARBA" id="ARBA00022573"/>
    </source>
</evidence>
<dbReference type="GO" id="GO:0009236">
    <property type="term" value="P:cobalamin biosynthetic process"/>
    <property type="evidence" value="ECO:0007669"/>
    <property type="project" value="UniProtKB-UniRule"/>
</dbReference>
<comment type="subcellular location">
    <subcellularLocation>
        <location evidence="1 9">Cell membrane</location>
        <topology evidence="1 9">Multi-pass membrane protein</topology>
    </subcellularLocation>
</comment>
<dbReference type="Proteomes" id="UP000443070">
    <property type="component" value="Unassembled WGS sequence"/>
</dbReference>
<feature type="transmembrane region" description="Helical" evidence="9">
    <location>
        <begin position="158"/>
        <end position="176"/>
    </location>
</feature>
<dbReference type="RefSeq" id="WP_149877491.1">
    <property type="nucleotide sequence ID" value="NZ_DAWBFF010000001.1"/>
</dbReference>
<dbReference type="GO" id="GO:0048472">
    <property type="term" value="F:threonine-phosphate decarboxylase activity"/>
    <property type="evidence" value="ECO:0007669"/>
    <property type="project" value="InterPro"/>
</dbReference>
<dbReference type="HAMAP" id="MF_00024">
    <property type="entry name" value="CobD_CbiB"/>
    <property type="match status" value="1"/>
</dbReference>
<reference evidence="12 13" key="1">
    <citation type="journal article" date="2019" name="Nat. Med.">
        <title>A library of human gut bacterial isolates paired with longitudinal multiomics data enables mechanistic microbiome research.</title>
        <authorList>
            <person name="Poyet M."/>
            <person name="Groussin M."/>
            <person name="Gibbons S.M."/>
            <person name="Avila-Pacheco J."/>
            <person name="Jiang X."/>
            <person name="Kearney S.M."/>
            <person name="Perrotta A.R."/>
            <person name="Berdy B."/>
            <person name="Zhao S."/>
            <person name="Lieberman T.D."/>
            <person name="Swanson P.K."/>
            <person name="Smith M."/>
            <person name="Roesemann S."/>
            <person name="Alexander J.E."/>
            <person name="Rich S.A."/>
            <person name="Livny J."/>
            <person name="Vlamakis H."/>
            <person name="Clish C."/>
            <person name="Bullock K."/>
            <person name="Deik A."/>
            <person name="Scott J."/>
            <person name="Pierce K.A."/>
            <person name="Xavier R.J."/>
            <person name="Alm E.J."/>
        </authorList>
    </citation>
    <scope>NUCLEOTIDE SEQUENCE [LARGE SCALE GENOMIC DNA]</scope>
    <source>
        <strain evidence="10 13">BIOML-A13</strain>
        <strain evidence="11 12">BIOML-A3</strain>
    </source>
</reference>
<comment type="similarity">
    <text evidence="3 9">Belongs to the CobD/CbiB family.</text>
</comment>
<organism evidence="10 13">
    <name type="scientific">Phascolarctobacterium faecium</name>
    <dbReference type="NCBI Taxonomy" id="33025"/>
    <lineage>
        <taxon>Bacteria</taxon>
        <taxon>Bacillati</taxon>
        <taxon>Bacillota</taxon>
        <taxon>Negativicutes</taxon>
        <taxon>Acidaminococcales</taxon>
        <taxon>Acidaminococcaceae</taxon>
        <taxon>Phascolarctobacterium</taxon>
    </lineage>
</organism>
<keyword evidence="4 9" id="KW-1003">Cell membrane</keyword>